<comment type="similarity">
    <text evidence="1">Belongs to the universal stress protein A family.</text>
</comment>
<evidence type="ECO:0000259" key="3">
    <source>
        <dbReference type="Pfam" id="PF00582"/>
    </source>
</evidence>
<dbReference type="PANTHER" id="PTHR46268">
    <property type="entry name" value="STRESS RESPONSE PROTEIN NHAX"/>
    <property type="match status" value="1"/>
</dbReference>
<dbReference type="AlphaFoldDB" id="A0A2W5Z4B0"/>
<dbReference type="EMBL" id="QHBU01000169">
    <property type="protein sequence ID" value="PZR80159.1"/>
    <property type="molecule type" value="Genomic_DNA"/>
</dbReference>
<dbReference type="InterPro" id="IPR014729">
    <property type="entry name" value="Rossmann-like_a/b/a_fold"/>
</dbReference>
<accession>A0A2W5Z4B0</accession>
<dbReference type="RefSeq" id="WP_337308525.1">
    <property type="nucleotide sequence ID" value="NZ_JAEKNS010000007.1"/>
</dbReference>
<proteinExistence type="inferred from homology"/>
<dbReference type="InterPro" id="IPR006016">
    <property type="entry name" value="UspA"/>
</dbReference>
<evidence type="ECO:0000313" key="5">
    <source>
        <dbReference type="EMBL" id="PZR80159.1"/>
    </source>
</evidence>
<name>A0A2W5Z4B0_9BACT</name>
<dbReference type="SUPFAM" id="SSF52402">
    <property type="entry name" value="Adenine nucleotide alpha hydrolases-like"/>
    <property type="match status" value="1"/>
</dbReference>
<sequence length="144" mass="15970">MVGFTPQRILVPVGGVPTDVEAVRLACRLARRGKAKVMVVTVLEIKRSLALGTVQDVEMDTAETLLDAAEKIARELETEIETELLQARDAGPAIVEEIAHWKADLVVVGMPFRLRFGEFHMGRTAPYILRHAPCRALLFREPPT</sequence>
<evidence type="ECO:0000313" key="6">
    <source>
        <dbReference type="Proteomes" id="UP000248724"/>
    </source>
</evidence>
<dbReference type="Pfam" id="PF00582">
    <property type="entry name" value="Usp"/>
    <property type="match status" value="1"/>
</dbReference>
<evidence type="ECO:0000313" key="4">
    <source>
        <dbReference type="EMBL" id="MBJ7593344.1"/>
    </source>
</evidence>
<dbReference type="Gene3D" id="3.40.50.620">
    <property type="entry name" value="HUPs"/>
    <property type="match status" value="1"/>
</dbReference>
<feature type="domain" description="UspA" evidence="3">
    <location>
        <begin position="7"/>
        <end position="140"/>
    </location>
</feature>
<dbReference type="Proteomes" id="UP000606991">
    <property type="component" value="Unassembled WGS sequence"/>
</dbReference>
<protein>
    <submittedName>
        <fullName evidence="5">Universal stress protein</fullName>
    </submittedName>
</protein>
<dbReference type="Proteomes" id="UP000248724">
    <property type="component" value="Unassembled WGS sequence"/>
</dbReference>
<accession>A0A934N4L1</accession>
<reference evidence="5 6" key="1">
    <citation type="journal article" date="2017" name="Nature">
        <title>Atmospheric trace gases support primary production in Antarctic desert surface soil.</title>
        <authorList>
            <person name="Ji M."/>
            <person name="Greening C."/>
            <person name="Vanwonterghem I."/>
            <person name="Carere C.R."/>
            <person name="Bay S.K."/>
            <person name="Steen J.A."/>
            <person name="Montgomery K."/>
            <person name="Lines T."/>
            <person name="Beardall J."/>
            <person name="van Dorst J."/>
            <person name="Snape I."/>
            <person name="Stott M.B."/>
            <person name="Hugenholtz P."/>
            <person name="Ferrari B.C."/>
        </authorList>
    </citation>
    <scope>NUCLEOTIDE SEQUENCE [LARGE SCALE GENOMIC DNA]</scope>
    <source>
        <strain evidence="5">RRmetagenome_bin12</strain>
    </source>
</reference>
<evidence type="ECO:0000256" key="2">
    <source>
        <dbReference type="SAM" id="Coils"/>
    </source>
</evidence>
<dbReference type="EMBL" id="JAEKNS010000007">
    <property type="protein sequence ID" value="MBJ7593344.1"/>
    <property type="molecule type" value="Genomic_DNA"/>
</dbReference>
<organism evidence="5 6">
    <name type="scientific">Candidatus Aeolococcus gillhamiae</name>
    <dbReference type="NCBI Taxonomy" id="3127015"/>
    <lineage>
        <taxon>Bacteria</taxon>
        <taxon>Bacillati</taxon>
        <taxon>Candidatus Dormiibacterota</taxon>
        <taxon>Candidatus Dormibacteria</taxon>
        <taxon>Candidatus Aeolococcales</taxon>
        <taxon>Candidatus Aeolococcaceae</taxon>
        <taxon>Candidatus Aeolococcus</taxon>
    </lineage>
</organism>
<dbReference type="CDD" id="cd00293">
    <property type="entry name" value="USP-like"/>
    <property type="match status" value="1"/>
</dbReference>
<keyword evidence="2" id="KW-0175">Coiled coil</keyword>
<evidence type="ECO:0000256" key="1">
    <source>
        <dbReference type="ARBA" id="ARBA00008791"/>
    </source>
</evidence>
<reference evidence="4 7" key="3">
    <citation type="submission" date="2020-10" db="EMBL/GenBank/DDBJ databases">
        <title>Ca. Dormibacterota MAGs.</title>
        <authorList>
            <person name="Montgomery K."/>
        </authorList>
    </citation>
    <scope>NUCLEOTIDE SEQUENCE [LARGE SCALE GENOMIC DNA]</scope>
    <source>
        <strain evidence="4">SC8812_S17_18</strain>
    </source>
</reference>
<reference evidence="5" key="2">
    <citation type="submission" date="2018-05" db="EMBL/GenBank/DDBJ databases">
        <authorList>
            <person name="Ferrari B."/>
        </authorList>
    </citation>
    <scope>NUCLEOTIDE SEQUENCE</scope>
    <source>
        <strain evidence="5">RRmetagenome_bin12</strain>
    </source>
</reference>
<gene>
    <name evidence="5" type="ORF">DLM65_08995</name>
    <name evidence="4" type="ORF">JF886_00540</name>
</gene>
<feature type="coiled-coil region" evidence="2">
    <location>
        <begin position="59"/>
        <end position="86"/>
    </location>
</feature>
<dbReference type="PANTHER" id="PTHR46268:SF6">
    <property type="entry name" value="UNIVERSAL STRESS PROTEIN UP12"/>
    <property type="match status" value="1"/>
</dbReference>
<evidence type="ECO:0000313" key="7">
    <source>
        <dbReference type="Proteomes" id="UP000606991"/>
    </source>
</evidence>
<comment type="caution">
    <text evidence="5">The sequence shown here is derived from an EMBL/GenBank/DDBJ whole genome shotgun (WGS) entry which is preliminary data.</text>
</comment>